<dbReference type="KEGG" id="pmet:G4Y79_18965"/>
<dbReference type="PROSITE" id="PS51712">
    <property type="entry name" value="G_ENGA"/>
    <property type="match status" value="2"/>
</dbReference>
<evidence type="ECO:0000313" key="14">
    <source>
        <dbReference type="Proteomes" id="UP000594468"/>
    </source>
</evidence>
<comment type="function">
    <text evidence="8 9 11">GTPase that plays an essential role in the late steps of ribosome biogenesis.</text>
</comment>
<dbReference type="InterPro" id="IPR015946">
    <property type="entry name" value="KH_dom-like_a/b"/>
</dbReference>
<dbReference type="Pfam" id="PF01926">
    <property type="entry name" value="MMR_HSR1"/>
    <property type="match status" value="2"/>
</dbReference>
<dbReference type="InterPro" id="IPR016484">
    <property type="entry name" value="GTPase_Der"/>
</dbReference>
<dbReference type="RefSeq" id="WP_195169821.1">
    <property type="nucleotide sequence ID" value="NZ_CP062983.1"/>
</dbReference>
<reference evidence="13 14" key="1">
    <citation type="submission" date="2020-02" db="EMBL/GenBank/DDBJ databases">
        <authorList>
            <person name="Zheng R.K."/>
            <person name="Sun C.M."/>
        </authorList>
    </citation>
    <scope>NUCLEOTIDE SEQUENCE [LARGE SCALE GENOMIC DNA]</scope>
    <source>
        <strain evidence="14">rifampicinis</strain>
    </source>
</reference>
<evidence type="ECO:0000256" key="7">
    <source>
        <dbReference type="ARBA" id="ARBA00032345"/>
    </source>
</evidence>
<dbReference type="CDD" id="cd01894">
    <property type="entry name" value="EngA1"/>
    <property type="match status" value="1"/>
</dbReference>
<dbReference type="FunFam" id="3.40.50.300:FF:000057">
    <property type="entry name" value="GTPase Der"/>
    <property type="match status" value="1"/>
</dbReference>
<dbReference type="CDD" id="cd01895">
    <property type="entry name" value="EngA2"/>
    <property type="match status" value="1"/>
</dbReference>
<dbReference type="FunFam" id="3.30.300.20:FF:000004">
    <property type="entry name" value="GTPase Der"/>
    <property type="match status" value="1"/>
</dbReference>
<dbReference type="Pfam" id="PF14714">
    <property type="entry name" value="KH_dom-like"/>
    <property type="match status" value="1"/>
</dbReference>
<dbReference type="HAMAP" id="MF_00195">
    <property type="entry name" value="GTPase_Der"/>
    <property type="match status" value="1"/>
</dbReference>
<organism evidence="13 14">
    <name type="scientific">Phototrophicus methaneseepsis</name>
    <dbReference type="NCBI Taxonomy" id="2710758"/>
    <lineage>
        <taxon>Bacteria</taxon>
        <taxon>Bacillati</taxon>
        <taxon>Chloroflexota</taxon>
        <taxon>Candidatus Thermofontia</taxon>
        <taxon>Phototrophicales</taxon>
        <taxon>Phototrophicaceae</taxon>
        <taxon>Phototrophicus</taxon>
    </lineage>
</organism>
<protein>
    <recommendedName>
        <fullName evidence="2 9">GTPase Der</fullName>
    </recommendedName>
    <alternativeName>
        <fullName evidence="7 9">GTP-binding protein EngA</fullName>
    </alternativeName>
</protein>
<feature type="binding site" evidence="9">
    <location>
        <begin position="58"/>
        <end position="62"/>
    </location>
    <ligand>
        <name>GTP</name>
        <dbReference type="ChEBI" id="CHEBI:37565"/>
        <label>1</label>
    </ligand>
</feature>
<evidence type="ECO:0000256" key="5">
    <source>
        <dbReference type="ARBA" id="ARBA00022741"/>
    </source>
</evidence>
<dbReference type="PANTHER" id="PTHR43834">
    <property type="entry name" value="GTPASE DER"/>
    <property type="match status" value="1"/>
</dbReference>
<evidence type="ECO:0000256" key="11">
    <source>
        <dbReference type="RuleBase" id="RU004481"/>
    </source>
</evidence>
<dbReference type="Gene3D" id="3.30.300.20">
    <property type="match status" value="1"/>
</dbReference>
<comment type="subunit">
    <text evidence="9">Associates with the 50S ribosomal subunit.</text>
</comment>
<evidence type="ECO:0000256" key="9">
    <source>
        <dbReference type="HAMAP-Rule" id="MF_00195"/>
    </source>
</evidence>
<dbReference type="InterPro" id="IPR027417">
    <property type="entry name" value="P-loop_NTPase"/>
</dbReference>
<dbReference type="InterPro" id="IPR005225">
    <property type="entry name" value="Small_GTP-bd"/>
</dbReference>
<dbReference type="PIRSF" id="PIRSF006485">
    <property type="entry name" value="GTP-binding_EngA"/>
    <property type="match status" value="1"/>
</dbReference>
<evidence type="ECO:0000259" key="12">
    <source>
        <dbReference type="PROSITE" id="PS51712"/>
    </source>
</evidence>
<feature type="domain" description="EngA-type G" evidence="12">
    <location>
        <begin position="196"/>
        <end position="371"/>
    </location>
</feature>
<feature type="binding site" evidence="9">
    <location>
        <begin position="314"/>
        <end position="317"/>
    </location>
    <ligand>
        <name>GTP</name>
        <dbReference type="ChEBI" id="CHEBI:37565"/>
        <label>2</label>
    </ligand>
</feature>
<keyword evidence="4 11" id="KW-0677">Repeat</keyword>
<dbReference type="SUPFAM" id="SSF52540">
    <property type="entry name" value="P-loop containing nucleoside triphosphate hydrolases"/>
    <property type="match status" value="2"/>
</dbReference>
<feature type="binding site" evidence="9">
    <location>
        <begin position="11"/>
        <end position="18"/>
    </location>
    <ligand>
        <name>GTP</name>
        <dbReference type="ChEBI" id="CHEBI:37565"/>
        <label>1</label>
    </ligand>
</feature>
<dbReference type="SMART" id="SM00382">
    <property type="entry name" value="AAA"/>
    <property type="match status" value="2"/>
</dbReference>
<evidence type="ECO:0000256" key="1">
    <source>
        <dbReference type="ARBA" id="ARBA00008279"/>
    </source>
</evidence>
<dbReference type="NCBIfam" id="TIGR03594">
    <property type="entry name" value="GTPase_EngA"/>
    <property type="match status" value="1"/>
</dbReference>
<evidence type="ECO:0000313" key="13">
    <source>
        <dbReference type="EMBL" id="QPC81750.1"/>
    </source>
</evidence>
<evidence type="ECO:0000256" key="8">
    <source>
        <dbReference type="ARBA" id="ARBA00053470"/>
    </source>
</evidence>
<comment type="similarity">
    <text evidence="1 9 10 11">Belongs to the TRAFAC class TrmE-Era-EngA-EngB-Septin-like GTPase superfamily. EngA (Der) GTPase family.</text>
</comment>
<dbReference type="EMBL" id="CP062983">
    <property type="protein sequence ID" value="QPC81750.1"/>
    <property type="molecule type" value="Genomic_DNA"/>
</dbReference>
<dbReference type="AlphaFoldDB" id="A0A7S8ICP0"/>
<dbReference type="FunFam" id="3.40.50.300:FF:000040">
    <property type="entry name" value="GTPase Der"/>
    <property type="match status" value="1"/>
</dbReference>
<dbReference type="InterPro" id="IPR031166">
    <property type="entry name" value="G_ENGA"/>
</dbReference>
<keyword evidence="14" id="KW-1185">Reference proteome</keyword>
<dbReference type="InterPro" id="IPR032859">
    <property type="entry name" value="KH_dom-like"/>
</dbReference>
<dbReference type="Proteomes" id="UP000594468">
    <property type="component" value="Chromosome"/>
</dbReference>
<feature type="binding site" evidence="9">
    <location>
        <begin position="202"/>
        <end position="209"/>
    </location>
    <ligand>
        <name>GTP</name>
        <dbReference type="ChEBI" id="CHEBI:37565"/>
        <label>2</label>
    </ligand>
</feature>
<name>A0A7S8ICP0_9CHLR</name>
<dbReference type="Gene3D" id="3.40.50.300">
    <property type="entry name" value="P-loop containing nucleotide triphosphate hydrolases"/>
    <property type="match status" value="2"/>
</dbReference>
<feature type="domain" description="EngA-type G" evidence="12">
    <location>
        <begin position="5"/>
        <end position="182"/>
    </location>
</feature>
<dbReference type="NCBIfam" id="TIGR00231">
    <property type="entry name" value="small_GTP"/>
    <property type="match status" value="2"/>
</dbReference>
<dbReference type="GO" id="GO:0005525">
    <property type="term" value="F:GTP binding"/>
    <property type="evidence" value="ECO:0007669"/>
    <property type="project" value="UniProtKB-UniRule"/>
</dbReference>
<feature type="binding site" evidence="9">
    <location>
        <begin position="134"/>
        <end position="137"/>
    </location>
    <ligand>
        <name>GTP</name>
        <dbReference type="ChEBI" id="CHEBI:37565"/>
        <label>1</label>
    </ligand>
</feature>
<proteinExistence type="inferred from homology"/>
<dbReference type="PANTHER" id="PTHR43834:SF6">
    <property type="entry name" value="GTPASE DER"/>
    <property type="match status" value="1"/>
</dbReference>
<keyword evidence="6 9" id="KW-0342">GTP-binding</keyword>
<evidence type="ECO:0000256" key="4">
    <source>
        <dbReference type="ARBA" id="ARBA00022737"/>
    </source>
</evidence>
<evidence type="ECO:0000256" key="2">
    <source>
        <dbReference type="ARBA" id="ARBA00020953"/>
    </source>
</evidence>
<dbReference type="PRINTS" id="PR00326">
    <property type="entry name" value="GTP1OBG"/>
</dbReference>
<dbReference type="InterPro" id="IPR006073">
    <property type="entry name" value="GTP-bd"/>
</dbReference>
<keyword evidence="5 9" id="KW-0547">Nucleotide-binding</keyword>
<dbReference type="InterPro" id="IPR003593">
    <property type="entry name" value="AAA+_ATPase"/>
</dbReference>
<evidence type="ECO:0000256" key="10">
    <source>
        <dbReference type="PROSITE-ProRule" id="PRU01049"/>
    </source>
</evidence>
<sequence length="460" mass="51989">MARKPIVALVGRPNVGKSSLFNRLVGERMAVIHDIPGTTRDRLQGQSFWNGITFHVIDTGGIEVYQAKGTRDENPLAEGSIDFVPQIESQALAAVQEADIIIMVVDILSGMTAADETIAEILRRTDKPVIVAANKADDKKYENDAYEFYALGLGQVIPISSIHGAGVGDMLDVVTEELRRISDDWVHEGEVENDHLHIAIVGRPNAGKSTLLNKLIGEERAIVSPIAGTTRDAIDTTIRWHGEDVTIIDTAGMRRRGRIEPGVEKFSVVRAFQAIERAQVAILVLDGEMGVTEQDEHIAGYVIEEYKSLVIVVNKWDAVEKDAHTMNDYMNSIRERLHFVPYAPVIFISALNGQRIHQVLEVAHRVYENRFIRISTSELNQLVRDALERHAPPNRGVRRLKIFYATQVRTDPPLFLFHINDKRLLHFTYERYLENRIRESFSFEGTPIRLSFRERKNNEE</sequence>
<dbReference type="GO" id="GO:0042254">
    <property type="term" value="P:ribosome biogenesis"/>
    <property type="evidence" value="ECO:0007669"/>
    <property type="project" value="UniProtKB-KW"/>
</dbReference>
<feature type="binding site" evidence="9">
    <location>
        <begin position="249"/>
        <end position="253"/>
    </location>
    <ligand>
        <name>GTP</name>
        <dbReference type="ChEBI" id="CHEBI:37565"/>
        <label>2</label>
    </ligand>
</feature>
<evidence type="ECO:0000256" key="6">
    <source>
        <dbReference type="ARBA" id="ARBA00023134"/>
    </source>
</evidence>
<gene>
    <name evidence="9 13" type="primary">der</name>
    <name evidence="13" type="ORF">G4Y79_18965</name>
</gene>
<accession>A0A7S8ICP0</accession>
<evidence type="ECO:0000256" key="3">
    <source>
        <dbReference type="ARBA" id="ARBA00022517"/>
    </source>
</evidence>
<dbReference type="GO" id="GO:0043022">
    <property type="term" value="F:ribosome binding"/>
    <property type="evidence" value="ECO:0007669"/>
    <property type="project" value="TreeGrafter"/>
</dbReference>
<keyword evidence="3 9" id="KW-0690">Ribosome biogenesis</keyword>